<dbReference type="OrthoDB" id="3258333at2759"/>
<dbReference type="Proteomes" id="UP000292702">
    <property type="component" value="Unassembled WGS sequence"/>
</dbReference>
<feature type="compositionally biased region" description="Basic and acidic residues" evidence="1">
    <location>
        <begin position="568"/>
        <end position="586"/>
    </location>
</feature>
<dbReference type="SUPFAM" id="SSF81383">
    <property type="entry name" value="F-box domain"/>
    <property type="match status" value="1"/>
</dbReference>
<dbReference type="SUPFAM" id="SSF52047">
    <property type="entry name" value="RNI-like"/>
    <property type="match status" value="1"/>
</dbReference>
<evidence type="ECO:0000313" key="3">
    <source>
        <dbReference type="EMBL" id="TCD69291.1"/>
    </source>
</evidence>
<dbReference type="Pfam" id="PF12937">
    <property type="entry name" value="F-box-like"/>
    <property type="match status" value="1"/>
</dbReference>
<dbReference type="AlphaFoldDB" id="A0A4R0RL79"/>
<protein>
    <recommendedName>
        <fullName evidence="2">F-box domain-containing protein</fullName>
    </recommendedName>
</protein>
<dbReference type="InterPro" id="IPR036047">
    <property type="entry name" value="F-box-like_dom_sf"/>
</dbReference>
<name>A0A4R0RL79_9APHY</name>
<feature type="region of interest" description="Disordered" evidence="1">
    <location>
        <begin position="566"/>
        <end position="586"/>
    </location>
</feature>
<organism evidence="3 4">
    <name type="scientific">Steccherinum ochraceum</name>
    <dbReference type="NCBI Taxonomy" id="92696"/>
    <lineage>
        <taxon>Eukaryota</taxon>
        <taxon>Fungi</taxon>
        <taxon>Dikarya</taxon>
        <taxon>Basidiomycota</taxon>
        <taxon>Agaricomycotina</taxon>
        <taxon>Agaricomycetes</taxon>
        <taxon>Polyporales</taxon>
        <taxon>Steccherinaceae</taxon>
        <taxon>Steccherinum</taxon>
    </lineage>
</organism>
<reference evidence="3 4" key="1">
    <citation type="submission" date="2018-11" db="EMBL/GenBank/DDBJ databases">
        <title>Genome assembly of Steccherinum ochraceum LE-BIN_3174, the white-rot fungus of the Steccherinaceae family (The Residual Polyporoid clade, Polyporales, Basidiomycota).</title>
        <authorList>
            <person name="Fedorova T.V."/>
            <person name="Glazunova O.A."/>
            <person name="Landesman E.O."/>
            <person name="Moiseenko K.V."/>
            <person name="Psurtseva N.V."/>
            <person name="Savinova O.S."/>
            <person name="Shakhova N.V."/>
            <person name="Tyazhelova T.V."/>
            <person name="Vasina D.V."/>
        </authorList>
    </citation>
    <scope>NUCLEOTIDE SEQUENCE [LARGE SCALE GENOMIC DNA]</scope>
    <source>
        <strain evidence="3 4">LE-BIN_3174</strain>
    </source>
</reference>
<feature type="domain" description="F-box" evidence="2">
    <location>
        <begin position="91"/>
        <end position="139"/>
    </location>
</feature>
<dbReference type="STRING" id="92696.A0A4R0RL79"/>
<dbReference type="Gene3D" id="1.20.1280.50">
    <property type="match status" value="1"/>
</dbReference>
<sequence>MDNTAGSNPQLAERDMMEVMALAETLFDKMGRTFANPVPIDSSLGPESRLAAQNLLVKRQGFLAKLDAQYKAERVRARASMAEHRKRLNSIAALPDDVLSHIFRDAVLLGRETTVFRLSWTCKRWRTVTIHTPSLWTIMDLTCLTRSQAQLITERSKTCFLHVISSPRLQRLRADWTEAHRLSYCSELHRRTQILDLTVSHVLWDSLPWLRLSPPELREASLELEESASMSAAVLPKLFGDRAPALETLILRNVFVAWDAFSKATSLTKLHVQFHDRPKSRASLNLDATLPSVLGACRSLEDLSLDIEEGLRGVRESNGHVDPIPMPALKRLRLHLPFVSVAALLACIATPPDLFAMDEHSINASLAEAVDNAEFPICLTVREDVPSEWRIDAIVATFQRLRKYHLMPELVQLTLTDLAGSPKFQYEDIILFLRGSPQLAELTLKSCHVDFLRHFVLHRPPNPRIPLCPRLNYVCLSNMTVTLDVLERLCRSLFLDSGYCLQYSLKDNVDADAGAENDVAHGVCAPDVYLSRTAGGVQRQLWLGADVRVEAEGGKKLAVIEGQSWNGEDAHQKQKTESEKEDSIGLQVKREELELNAATALRHRSVDNMN</sequence>
<evidence type="ECO:0000313" key="4">
    <source>
        <dbReference type="Proteomes" id="UP000292702"/>
    </source>
</evidence>
<gene>
    <name evidence="3" type="ORF">EIP91_008226</name>
</gene>
<accession>A0A4R0RL79</accession>
<keyword evidence="4" id="KW-1185">Reference proteome</keyword>
<dbReference type="InterPro" id="IPR001810">
    <property type="entry name" value="F-box_dom"/>
</dbReference>
<dbReference type="EMBL" id="RWJN01000045">
    <property type="protein sequence ID" value="TCD69291.1"/>
    <property type="molecule type" value="Genomic_DNA"/>
</dbReference>
<comment type="caution">
    <text evidence="3">The sequence shown here is derived from an EMBL/GenBank/DDBJ whole genome shotgun (WGS) entry which is preliminary data.</text>
</comment>
<evidence type="ECO:0000259" key="2">
    <source>
        <dbReference type="Pfam" id="PF12937"/>
    </source>
</evidence>
<evidence type="ECO:0000256" key="1">
    <source>
        <dbReference type="SAM" id="MobiDB-lite"/>
    </source>
</evidence>
<proteinExistence type="predicted"/>